<name>A0A7M5WRW1_9CNID</name>
<feature type="compositionally biased region" description="Low complexity" evidence="3">
    <location>
        <begin position="96"/>
        <end position="112"/>
    </location>
</feature>
<dbReference type="Gene3D" id="3.40.50.300">
    <property type="entry name" value="P-loop containing nucleotide triphosphate hydrolases"/>
    <property type="match status" value="1"/>
</dbReference>
<dbReference type="PANTHER" id="PTHR14270">
    <property type="entry name" value="NONSENSE-MEDIATED MRNA DECAY FACTOR SMG9"/>
    <property type="match status" value="1"/>
</dbReference>
<reference evidence="4" key="1">
    <citation type="submission" date="2021-01" db="UniProtKB">
        <authorList>
            <consortium name="EnsemblMetazoa"/>
        </authorList>
    </citation>
    <scope>IDENTIFICATION</scope>
</reference>
<evidence type="ECO:0000313" key="5">
    <source>
        <dbReference type="Proteomes" id="UP000594262"/>
    </source>
</evidence>
<dbReference type="OrthoDB" id="79514at2759"/>
<dbReference type="InterPro" id="IPR039177">
    <property type="entry name" value="SMG9"/>
</dbReference>
<comment type="similarity">
    <text evidence="1">Belongs to the SMG9 family.</text>
</comment>
<keyword evidence="2" id="KW-0866">Nonsense-mediated mRNA decay</keyword>
<dbReference type="RefSeq" id="XP_066915622.1">
    <property type="nucleotide sequence ID" value="XM_067059521.1"/>
</dbReference>
<evidence type="ECO:0000256" key="2">
    <source>
        <dbReference type="ARBA" id="ARBA00023161"/>
    </source>
</evidence>
<dbReference type="EnsemblMetazoa" id="CLYHEMT007687.1">
    <property type="protein sequence ID" value="CLYHEMP007687.1"/>
    <property type="gene ID" value="CLYHEMG007687"/>
</dbReference>
<proteinExistence type="inferred from homology"/>
<feature type="region of interest" description="Disordered" evidence="3">
    <location>
        <begin position="1"/>
        <end position="121"/>
    </location>
</feature>
<feature type="compositionally biased region" description="Basic and acidic residues" evidence="3">
    <location>
        <begin position="40"/>
        <end position="51"/>
    </location>
</feature>
<dbReference type="InterPro" id="IPR027417">
    <property type="entry name" value="P-loop_NTPase"/>
</dbReference>
<feature type="compositionally biased region" description="Basic residues" evidence="3">
    <location>
        <begin position="27"/>
        <end position="39"/>
    </location>
</feature>
<evidence type="ECO:0008006" key="6">
    <source>
        <dbReference type="Google" id="ProtNLM"/>
    </source>
</evidence>
<sequence>MEEEGGGYTDSDRSEYNRDRRGDRRDRGGKRRDRRPRDRFRRERDRQDSEGHSQSNESSSIKTPIILAKKSSQALASESQKKDSPTILGIQRRASESTTSSSPGTNTPSSSTKQTYEGYTSYQRQSKYENKADINSPSVTTTHTSHAEHYTLSGLAALRLPSEVLPKESINVIDGSFQWSDKAFESLLDQTDYVVVGCVGMQGAGKSTLMSLIAGQKVQSIEKTRLIFCPQKKSDWEKCIHRTVGVDVYITRERMILLDTQPLMSPSMLEQYLKYDRKVPSEYSTAEICLEVQALQLISFLYTVCHSILVVQDHMMDLNLINLLKSSEMLKPSTISHNSAQDGSNNNSDDLNNEFYPHLVFVYTSCDTRSFEYDVIKSTCQVTWKLFENSRLHVRGGPSMLRAPLLSLHEAPTLMEGLDDVNLYFIPSLLSSKDEEDYENQLTYQGFPSSQTIISLLRQQLSALPRTPFTHHVLSEKNWFHYAARTWEAVKKSNLIAEYHRLLTN</sequence>
<dbReference type="AlphaFoldDB" id="A0A7M5WRW1"/>
<dbReference type="SUPFAM" id="SSF52540">
    <property type="entry name" value="P-loop containing nucleoside triphosphate hydrolases"/>
    <property type="match status" value="1"/>
</dbReference>
<feature type="compositionally biased region" description="Basic and acidic residues" evidence="3">
    <location>
        <begin position="10"/>
        <end position="26"/>
    </location>
</feature>
<accession>A0A7M5WRW1</accession>
<protein>
    <recommendedName>
        <fullName evidence="6">Protein SMG9</fullName>
    </recommendedName>
</protein>
<evidence type="ECO:0000256" key="1">
    <source>
        <dbReference type="ARBA" id="ARBA00007712"/>
    </source>
</evidence>
<evidence type="ECO:0000256" key="3">
    <source>
        <dbReference type="SAM" id="MobiDB-lite"/>
    </source>
</evidence>
<keyword evidence="5" id="KW-1185">Reference proteome</keyword>
<organism evidence="4 5">
    <name type="scientific">Clytia hemisphaerica</name>
    <dbReference type="NCBI Taxonomy" id="252671"/>
    <lineage>
        <taxon>Eukaryota</taxon>
        <taxon>Metazoa</taxon>
        <taxon>Cnidaria</taxon>
        <taxon>Hydrozoa</taxon>
        <taxon>Hydroidolina</taxon>
        <taxon>Leptothecata</taxon>
        <taxon>Obeliida</taxon>
        <taxon>Clytiidae</taxon>
        <taxon>Clytia</taxon>
    </lineage>
</organism>
<dbReference type="GO" id="GO:0000184">
    <property type="term" value="P:nuclear-transcribed mRNA catabolic process, nonsense-mediated decay"/>
    <property type="evidence" value="ECO:0007669"/>
    <property type="project" value="UniProtKB-KW"/>
</dbReference>
<dbReference type="GeneID" id="136802763"/>
<dbReference type="PANTHER" id="PTHR14270:SF0">
    <property type="entry name" value="NONSENSE-MEDIATED MRNA DECAY FACTOR SMG9"/>
    <property type="match status" value="1"/>
</dbReference>
<dbReference type="Proteomes" id="UP000594262">
    <property type="component" value="Unplaced"/>
</dbReference>
<evidence type="ECO:0000313" key="4">
    <source>
        <dbReference type="EnsemblMetazoa" id="CLYHEMP007687.1"/>
    </source>
</evidence>